<keyword evidence="2" id="KW-0472">Membrane</keyword>
<reference evidence="5" key="2">
    <citation type="submission" date="2025-08" db="UniProtKB">
        <authorList>
            <consortium name="Ensembl"/>
        </authorList>
    </citation>
    <scope>IDENTIFICATION</scope>
</reference>
<comment type="subcellular location">
    <subcellularLocation>
        <location evidence="1">Membrane</location>
    </subcellularLocation>
</comment>
<dbReference type="STRING" id="62062.ENSHHUP00000083437"/>
<dbReference type="Ensembl" id="ENSHHUT00000086065.1">
    <property type="protein sequence ID" value="ENSHHUP00000083437.1"/>
    <property type="gene ID" value="ENSHHUG00000048423.1"/>
</dbReference>
<name>A0A4W5R4B5_9TELE</name>
<dbReference type="AlphaFoldDB" id="A0A4W5R4B5"/>
<keyword evidence="3" id="KW-1015">Disulfide bond</keyword>
<reference evidence="5" key="3">
    <citation type="submission" date="2025-09" db="UniProtKB">
        <authorList>
            <consortium name="Ensembl"/>
        </authorList>
    </citation>
    <scope>IDENTIFICATION</scope>
</reference>
<dbReference type="PANTHER" id="PTHR24038">
    <property type="entry name" value="STABILIN"/>
    <property type="match status" value="1"/>
</dbReference>
<evidence type="ECO:0000313" key="6">
    <source>
        <dbReference type="Proteomes" id="UP000314982"/>
    </source>
</evidence>
<evidence type="ECO:0000256" key="2">
    <source>
        <dbReference type="ARBA" id="ARBA00023136"/>
    </source>
</evidence>
<accession>A0A4W5R4B5</accession>
<reference evidence="6" key="1">
    <citation type="submission" date="2018-06" db="EMBL/GenBank/DDBJ databases">
        <title>Genome assembly of Danube salmon.</title>
        <authorList>
            <person name="Macqueen D.J."/>
            <person name="Gundappa M.K."/>
        </authorList>
    </citation>
    <scope>NUCLEOTIDE SEQUENCE [LARGE SCALE GENOMIC DNA]</scope>
</reference>
<dbReference type="GO" id="GO:0016020">
    <property type="term" value="C:membrane"/>
    <property type="evidence" value="ECO:0007669"/>
    <property type="project" value="UniProtKB-SubCell"/>
</dbReference>
<dbReference type="PANTHER" id="PTHR24038:SF8">
    <property type="entry name" value="STABILIN-1"/>
    <property type="match status" value="1"/>
</dbReference>
<evidence type="ECO:0000256" key="3">
    <source>
        <dbReference type="ARBA" id="ARBA00023157"/>
    </source>
</evidence>
<dbReference type="Proteomes" id="UP000314982">
    <property type="component" value="Unassembled WGS sequence"/>
</dbReference>
<evidence type="ECO:0000256" key="1">
    <source>
        <dbReference type="ARBA" id="ARBA00004370"/>
    </source>
</evidence>
<keyword evidence="4" id="KW-0325">Glycoprotein</keyword>
<organism evidence="5 6">
    <name type="scientific">Hucho hucho</name>
    <name type="common">huchen</name>
    <dbReference type="NCBI Taxonomy" id="62062"/>
    <lineage>
        <taxon>Eukaryota</taxon>
        <taxon>Metazoa</taxon>
        <taxon>Chordata</taxon>
        <taxon>Craniata</taxon>
        <taxon>Vertebrata</taxon>
        <taxon>Euteleostomi</taxon>
        <taxon>Actinopterygii</taxon>
        <taxon>Neopterygii</taxon>
        <taxon>Teleostei</taxon>
        <taxon>Protacanthopterygii</taxon>
        <taxon>Salmoniformes</taxon>
        <taxon>Salmonidae</taxon>
        <taxon>Salmoninae</taxon>
        <taxon>Hucho</taxon>
    </lineage>
</organism>
<protein>
    <submittedName>
        <fullName evidence="5">Uncharacterized protein</fullName>
    </submittedName>
</protein>
<dbReference type="GeneTree" id="ENSGT00940000157928"/>
<evidence type="ECO:0000313" key="5">
    <source>
        <dbReference type="Ensembl" id="ENSHHUP00000083437.1"/>
    </source>
</evidence>
<proteinExistence type="predicted"/>
<evidence type="ECO:0000256" key="4">
    <source>
        <dbReference type="ARBA" id="ARBA00023180"/>
    </source>
</evidence>
<keyword evidence="6" id="KW-1185">Reference proteome</keyword>
<sequence length="94" mass="10811">MVNDNMARVLDRFMMFNGGVAYGIDQLLEPPGLGAHCDGLENRTTYSRCGSCLNPRHCPQGTEDTEKTEFCSFINPYSSFFPRRHSVMYDHHYR</sequence>